<comment type="caution">
    <text evidence="1">The sequence shown here is derived from an EMBL/GenBank/DDBJ whole genome shotgun (WGS) entry which is preliminary data.</text>
</comment>
<dbReference type="PANTHER" id="PTHR31973">
    <property type="entry name" value="POLYPROTEIN, PUTATIVE-RELATED"/>
    <property type="match status" value="1"/>
</dbReference>
<evidence type="ECO:0000313" key="1">
    <source>
        <dbReference type="EMBL" id="KAK2653039.1"/>
    </source>
</evidence>
<protein>
    <recommendedName>
        <fullName evidence="3">Transposase</fullName>
    </recommendedName>
</protein>
<reference evidence="1" key="1">
    <citation type="journal article" date="2023" name="Plant J.">
        <title>Genome sequences and population genomics provide insights into the demographic history, inbreeding, and mutation load of two 'living fossil' tree species of Dipteronia.</title>
        <authorList>
            <person name="Feng Y."/>
            <person name="Comes H.P."/>
            <person name="Chen J."/>
            <person name="Zhu S."/>
            <person name="Lu R."/>
            <person name="Zhang X."/>
            <person name="Li P."/>
            <person name="Qiu J."/>
            <person name="Olsen K.M."/>
            <person name="Qiu Y."/>
        </authorList>
    </citation>
    <scope>NUCLEOTIDE SEQUENCE</scope>
    <source>
        <strain evidence="1">KIB01</strain>
    </source>
</reference>
<evidence type="ECO:0008006" key="3">
    <source>
        <dbReference type="Google" id="ProtNLM"/>
    </source>
</evidence>
<dbReference type="EMBL" id="JANJYI010000004">
    <property type="protein sequence ID" value="KAK2653039.1"/>
    <property type="molecule type" value="Genomic_DNA"/>
</dbReference>
<dbReference type="PANTHER" id="PTHR31973:SF187">
    <property type="entry name" value="MUTATOR TRANSPOSASE MUDRA PROTEIN"/>
    <property type="match status" value="1"/>
</dbReference>
<dbReference type="AlphaFoldDB" id="A0AAD9X5A2"/>
<keyword evidence="2" id="KW-1185">Reference proteome</keyword>
<organism evidence="1 2">
    <name type="scientific">Dipteronia dyeriana</name>
    <dbReference type="NCBI Taxonomy" id="168575"/>
    <lineage>
        <taxon>Eukaryota</taxon>
        <taxon>Viridiplantae</taxon>
        <taxon>Streptophyta</taxon>
        <taxon>Embryophyta</taxon>
        <taxon>Tracheophyta</taxon>
        <taxon>Spermatophyta</taxon>
        <taxon>Magnoliopsida</taxon>
        <taxon>eudicotyledons</taxon>
        <taxon>Gunneridae</taxon>
        <taxon>Pentapetalae</taxon>
        <taxon>rosids</taxon>
        <taxon>malvids</taxon>
        <taxon>Sapindales</taxon>
        <taxon>Sapindaceae</taxon>
        <taxon>Hippocastanoideae</taxon>
        <taxon>Acereae</taxon>
        <taxon>Dipteronia</taxon>
    </lineage>
</organism>
<dbReference type="Proteomes" id="UP001280121">
    <property type="component" value="Unassembled WGS sequence"/>
</dbReference>
<evidence type="ECO:0000313" key="2">
    <source>
        <dbReference type="Proteomes" id="UP001280121"/>
    </source>
</evidence>
<sequence length="110" mass="12974">MTFMSVRQNCVLLAIEKHWPRSCNRFCVRHLVANIKRQFKGQLSSLDIWNAANKSTKKGFLEEISKFKTINEDAYNYIMKVESHHCALHAFDRHVMYDYVTNDITESFNV</sequence>
<proteinExistence type="predicted"/>
<accession>A0AAD9X5A2</accession>
<name>A0AAD9X5A2_9ROSI</name>
<gene>
    <name evidence="1" type="ORF">Ddye_012895</name>
</gene>